<proteinExistence type="predicted"/>
<evidence type="ECO:0000313" key="2">
    <source>
        <dbReference type="EMBL" id="MPM82707.1"/>
    </source>
</evidence>
<feature type="region of interest" description="Disordered" evidence="1">
    <location>
        <begin position="1"/>
        <end position="30"/>
    </location>
</feature>
<feature type="compositionally biased region" description="Basic and acidic residues" evidence="1">
    <location>
        <begin position="8"/>
        <end position="17"/>
    </location>
</feature>
<name>A0A645D0K8_9ZZZZ</name>
<dbReference type="AlphaFoldDB" id="A0A645D0K8"/>
<evidence type="ECO:0000256" key="1">
    <source>
        <dbReference type="SAM" id="MobiDB-lite"/>
    </source>
</evidence>
<dbReference type="EMBL" id="VSSQ01031707">
    <property type="protein sequence ID" value="MPM82707.1"/>
    <property type="molecule type" value="Genomic_DNA"/>
</dbReference>
<accession>A0A645D0K8</accession>
<comment type="caution">
    <text evidence="2">The sequence shown here is derived from an EMBL/GenBank/DDBJ whole genome shotgun (WGS) entry which is preliminary data.</text>
</comment>
<sequence length="110" mass="12297">MHLLHGARLVDGKEQHAHTNQHKGRQHQKHGQIAGVVGFRDQHFDQNQHCDAANGTHQIDDRVALAAQGFRGHVRHQRHGRAAVAGHGKQCKAKAHHKQRQAVNVVADRH</sequence>
<feature type="compositionally biased region" description="Basic residues" evidence="1">
    <location>
        <begin position="19"/>
        <end position="30"/>
    </location>
</feature>
<reference evidence="2" key="1">
    <citation type="submission" date="2019-08" db="EMBL/GenBank/DDBJ databases">
        <authorList>
            <person name="Kucharzyk K."/>
            <person name="Murdoch R.W."/>
            <person name="Higgins S."/>
            <person name="Loffler F."/>
        </authorList>
    </citation>
    <scope>NUCLEOTIDE SEQUENCE</scope>
</reference>
<gene>
    <name evidence="2" type="ORF">SDC9_129769</name>
</gene>
<protein>
    <submittedName>
        <fullName evidence="2">Uncharacterized protein</fullName>
    </submittedName>
</protein>
<organism evidence="2">
    <name type="scientific">bioreactor metagenome</name>
    <dbReference type="NCBI Taxonomy" id="1076179"/>
    <lineage>
        <taxon>unclassified sequences</taxon>
        <taxon>metagenomes</taxon>
        <taxon>ecological metagenomes</taxon>
    </lineage>
</organism>